<sequence>MTTKLRIGDRIVYAKSEGTAKHFPFASKGKGVVIQNNSHLGFCVILDSTTGAKWNIWSVGDEDTIGLDVQYYRNKRLNKLLDERRF</sequence>
<reference evidence="1" key="1">
    <citation type="submission" date="2021-06" db="EMBL/GenBank/DDBJ databases">
        <authorList>
            <person name="Gannon L."/>
            <person name="Redgwell R T."/>
            <person name="Michniewski S."/>
            <person name="Harrison D C."/>
            <person name="Millard A."/>
        </authorList>
    </citation>
    <scope>NUCLEOTIDE SEQUENCE</scope>
</reference>
<gene>
    <name evidence="1" type="ORF">SLAVMIC_00234</name>
</gene>
<name>A0A8D9CB84_9VIRU</name>
<protein>
    <submittedName>
        <fullName evidence="1">Uncharacterized protein</fullName>
    </submittedName>
</protein>
<proteinExistence type="predicted"/>
<dbReference type="EMBL" id="OU342829">
    <property type="protein sequence ID" value="CAG7580073.1"/>
    <property type="molecule type" value="Genomic_DNA"/>
</dbReference>
<accession>A0A8D9CB84</accession>
<evidence type="ECO:0000313" key="1">
    <source>
        <dbReference type="EMBL" id="CAG7580073.1"/>
    </source>
</evidence>
<organism evidence="1">
    <name type="scientific">uncultured marine phage</name>
    <dbReference type="NCBI Taxonomy" id="707152"/>
    <lineage>
        <taxon>Viruses</taxon>
        <taxon>environmental samples</taxon>
    </lineage>
</organism>